<dbReference type="RefSeq" id="WP_090665104.1">
    <property type="nucleotide sequence ID" value="NZ_FMZX01000033.1"/>
</dbReference>
<proteinExistence type="inferred from homology"/>
<dbReference type="CDD" id="cd05233">
    <property type="entry name" value="SDR_c"/>
    <property type="match status" value="1"/>
</dbReference>
<comment type="similarity">
    <text evidence="1">Belongs to the short-chain dehydrogenases/reductases (SDR) family.</text>
</comment>
<reference evidence="5 6" key="1">
    <citation type="submission" date="2016-10" db="EMBL/GenBank/DDBJ databases">
        <authorList>
            <person name="de Groot N.N."/>
        </authorList>
    </citation>
    <scope>NUCLEOTIDE SEQUENCE [LARGE SCALE GENOMIC DNA]</scope>
    <source>
        <strain evidence="5 6">CPCC 100156</strain>
    </source>
</reference>
<dbReference type="InterPro" id="IPR002347">
    <property type="entry name" value="SDR_fam"/>
</dbReference>
<evidence type="ECO:0000313" key="5">
    <source>
        <dbReference type="EMBL" id="SDE39734.1"/>
    </source>
</evidence>
<dbReference type="SMART" id="SM00822">
    <property type="entry name" value="PKS_KR"/>
    <property type="match status" value="1"/>
</dbReference>
<dbReference type="SUPFAM" id="SSF51735">
    <property type="entry name" value="NAD(P)-binding Rossmann-fold domains"/>
    <property type="match status" value="1"/>
</dbReference>
<dbReference type="EMBL" id="FMZX01000033">
    <property type="protein sequence ID" value="SDE39734.1"/>
    <property type="molecule type" value="Genomic_DNA"/>
</dbReference>
<evidence type="ECO:0000259" key="4">
    <source>
        <dbReference type="SMART" id="SM00822"/>
    </source>
</evidence>
<dbReference type="Proteomes" id="UP000198925">
    <property type="component" value="Unassembled WGS sequence"/>
</dbReference>
<protein>
    <submittedName>
        <fullName evidence="5">NAD(P)-dependent dehydrogenase, short-chain alcohol dehydrogenase family</fullName>
    </submittedName>
</protein>
<dbReference type="PRINTS" id="PR00081">
    <property type="entry name" value="GDHRDH"/>
</dbReference>
<dbReference type="FunFam" id="3.40.50.720:FF:000084">
    <property type="entry name" value="Short-chain dehydrogenase reductase"/>
    <property type="match status" value="1"/>
</dbReference>
<dbReference type="PANTHER" id="PTHR24321:SF8">
    <property type="entry name" value="ESTRADIOL 17-BETA-DEHYDROGENASE 8-RELATED"/>
    <property type="match status" value="1"/>
</dbReference>
<keyword evidence="6" id="KW-1185">Reference proteome</keyword>
<dbReference type="NCBIfam" id="NF005559">
    <property type="entry name" value="PRK07231.1"/>
    <property type="match status" value="1"/>
</dbReference>
<name>A0A1G7CK11_9PROT</name>
<dbReference type="GO" id="GO:0016491">
    <property type="term" value="F:oxidoreductase activity"/>
    <property type="evidence" value="ECO:0007669"/>
    <property type="project" value="UniProtKB-KW"/>
</dbReference>
<dbReference type="Gene3D" id="3.40.50.720">
    <property type="entry name" value="NAD(P)-binding Rossmann-like Domain"/>
    <property type="match status" value="1"/>
</dbReference>
<dbReference type="PRINTS" id="PR00080">
    <property type="entry name" value="SDRFAMILY"/>
</dbReference>
<organism evidence="5 6">
    <name type="scientific">Belnapia rosea</name>
    <dbReference type="NCBI Taxonomy" id="938405"/>
    <lineage>
        <taxon>Bacteria</taxon>
        <taxon>Pseudomonadati</taxon>
        <taxon>Pseudomonadota</taxon>
        <taxon>Alphaproteobacteria</taxon>
        <taxon>Acetobacterales</taxon>
        <taxon>Roseomonadaceae</taxon>
        <taxon>Belnapia</taxon>
    </lineage>
</organism>
<gene>
    <name evidence="5" type="ORF">SAMN04487779_10337</name>
</gene>
<dbReference type="AlphaFoldDB" id="A0A1G7CK11"/>
<dbReference type="InterPro" id="IPR036291">
    <property type="entry name" value="NAD(P)-bd_dom_sf"/>
</dbReference>
<evidence type="ECO:0000256" key="2">
    <source>
        <dbReference type="ARBA" id="ARBA00023002"/>
    </source>
</evidence>
<evidence type="ECO:0000256" key="1">
    <source>
        <dbReference type="ARBA" id="ARBA00006484"/>
    </source>
</evidence>
<dbReference type="PROSITE" id="PS00061">
    <property type="entry name" value="ADH_SHORT"/>
    <property type="match status" value="1"/>
</dbReference>
<evidence type="ECO:0000313" key="6">
    <source>
        <dbReference type="Proteomes" id="UP000198925"/>
    </source>
</evidence>
<dbReference type="InterPro" id="IPR057326">
    <property type="entry name" value="KR_dom"/>
</dbReference>
<keyword evidence="2" id="KW-0560">Oxidoreductase</keyword>
<evidence type="ECO:0000256" key="3">
    <source>
        <dbReference type="ARBA" id="ARBA00023027"/>
    </source>
</evidence>
<keyword evidence="3" id="KW-0520">NAD</keyword>
<feature type="domain" description="Ketoreductase" evidence="4">
    <location>
        <begin position="8"/>
        <end position="198"/>
    </location>
</feature>
<dbReference type="Pfam" id="PF13561">
    <property type="entry name" value="adh_short_C2"/>
    <property type="match status" value="1"/>
</dbReference>
<accession>A0A1G7CK11</accession>
<sequence length="255" mass="25838">MTRLLEGKSALVTGGGSGIGRATSIVMAREGAFITVADLSGPAADETIELIRAAGGEAQAVVADVTKPDEVTAMVAAVVTTYGRLDCAYNNAGVAAVHVGAGGQRVGDISQQAWDRMLAVNLTGVWLCMKHELAAMEGQGGGVIVNTSSIAGLVGLPGSNAYVAAKHGVIGLTRAAAIDHAATGVRVNAVCPGYIETPMVAEAMARRGDQILATVPMRRLGIADDIAEAVVWLCSDRSGFVTGTTLTVDGGYTAG</sequence>
<dbReference type="InterPro" id="IPR020904">
    <property type="entry name" value="Sc_DH/Rdtase_CS"/>
</dbReference>
<dbReference type="PANTHER" id="PTHR24321">
    <property type="entry name" value="DEHYDROGENASES, SHORT CHAIN"/>
    <property type="match status" value="1"/>
</dbReference>